<organism evidence="1">
    <name type="scientific">marine metagenome</name>
    <dbReference type="NCBI Taxonomy" id="408172"/>
    <lineage>
        <taxon>unclassified sequences</taxon>
        <taxon>metagenomes</taxon>
        <taxon>ecological metagenomes</taxon>
    </lineage>
</organism>
<reference evidence="1" key="1">
    <citation type="submission" date="2018-05" db="EMBL/GenBank/DDBJ databases">
        <authorList>
            <person name="Lanie J.A."/>
            <person name="Ng W.-L."/>
            <person name="Kazmierczak K.M."/>
            <person name="Andrzejewski T.M."/>
            <person name="Davidsen T.M."/>
            <person name="Wayne K.J."/>
            <person name="Tettelin H."/>
            <person name="Glass J.I."/>
            <person name="Rusch D."/>
            <person name="Podicherti R."/>
            <person name="Tsui H.-C.T."/>
            <person name="Winkler M.E."/>
        </authorList>
    </citation>
    <scope>NUCLEOTIDE SEQUENCE</scope>
</reference>
<feature type="non-terminal residue" evidence="1">
    <location>
        <position position="1"/>
    </location>
</feature>
<dbReference type="EMBL" id="UINC01023069">
    <property type="protein sequence ID" value="SVA93986.1"/>
    <property type="molecule type" value="Genomic_DNA"/>
</dbReference>
<proteinExistence type="predicted"/>
<protein>
    <submittedName>
        <fullName evidence="1">Uncharacterized protein</fullName>
    </submittedName>
</protein>
<sequence length="22" mass="2564">PKSPILIKDILELFKNEPNLIE</sequence>
<dbReference type="AlphaFoldDB" id="A0A381ZXJ7"/>
<accession>A0A381ZXJ7</accession>
<gene>
    <name evidence="1" type="ORF">METZ01_LOCUS146840</name>
</gene>
<evidence type="ECO:0000313" key="1">
    <source>
        <dbReference type="EMBL" id="SVA93986.1"/>
    </source>
</evidence>
<name>A0A381ZXJ7_9ZZZZ</name>